<keyword evidence="12" id="KW-1185">Reference proteome</keyword>
<comment type="caution">
    <text evidence="11">The sequence shown here is derived from an EMBL/GenBank/DDBJ whole genome shotgun (WGS) entry which is preliminary data.</text>
</comment>
<evidence type="ECO:0000259" key="9">
    <source>
        <dbReference type="Pfam" id="PF06144"/>
    </source>
</evidence>
<reference evidence="11 12" key="1">
    <citation type="submission" date="2023-07" db="EMBL/GenBank/DDBJ databases">
        <title>Sorghum-associated microbial communities from plants grown in Nebraska, USA.</title>
        <authorList>
            <person name="Schachtman D."/>
        </authorList>
    </citation>
    <scope>NUCLEOTIDE SEQUENCE [LARGE SCALE GENOMIC DNA]</scope>
    <source>
        <strain evidence="11 12">BE211</strain>
    </source>
</reference>
<dbReference type="InterPro" id="IPR005790">
    <property type="entry name" value="DNA_polIII_delta"/>
</dbReference>
<evidence type="ECO:0000259" key="10">
    <source>
        <dbReference type="Pfam" id="PF21694"/>
    </source>
</evidence>
<feature type="domain" description="DNA polymerase III delta subunit-like C-terminal" evidence="10">
    <location>
        <begin position="220"/>
        <end position="340"/>
    </location>
</feature>
<protein>
    <recommendedName>
        <fullName evidence="2">DNA polymerase III subunit delta</fullName>
        <ecNumber evidence="1">2.7.7.7</ecNumber>
    </recommendedName>
</protein>
<accession>A0ABU1U010</accession>
<evidence type="ECO:0000313" key="12">
    <source>
        <dbReference type="Proteomes" id="UP001258181"/>
    </source>
</evidence>
<evidence type="ECO:0000256" key="1">
    <source>
        <dbReference type="ARBA" id="ARBA00012417"/>
    </source>
</evidence>
<dbReference type="Gene3D" id="1.20.272.10">
    <property type="match status" value="1"/>
</dbReference>
<evidence type="ECO:0000313" key="11">
    <source>
        <dbReference type="EMBL" id="MDR7072812.1"/>
    </source>
</evidence>
<dbReference type="InterPro" id="IPR027417">
    <property type="entry name" value="P-loop_NTPase"/>
</dbReference>
<feature type="domain" description="DNA polymerase III delta N-terminal" evidence="9">
    <location>
        <begin position="23"/>
        <end position="146"/>
    </location>
</feature>
<keyword evidence="6" id="KW-0239">DNA-directed DNA polymerase</keyword>
<dbReference type="SUPFAM" id="SSF52540">
    <property type="entry name" value="P-loop containing nucleoside triphosphate hydrolases"/>
    <property type="match status" value="1"/>
</dbReference>
<evidence type="ECO:0000256" key="8">
    <source>
        <dbReference type="ARBA" id="ARBA00049244"/>
    </source>
</evidence>
<dbReference type="Gene3D" id="1.10.8.60">
    <property type="match status" value="1"/>
</dbReference>
<evidence type="ECO:0000256" key="6">
    <source>
        <dbReference type="ARBA" id="ARBA00022932"/>
    </source>
</evidence>
<dbReference type="NCBIfam" id="TIGR01128">
    <property type="entry name" value="holA"/>
    <property type="match status" value="1"/>
</dbReference>
<evidence type="ECO:0000256" key="7">
    <source>
        <dbReference type="ARBA" id="ARBA00034754"/>
    </source>
</evidence>
<dbReference type="SUPFAM" id="SSF48019">
    <property type="entry name" value="post-AAA+ oligomerization domain-like"/>
    <property type="match status" value="1"/>
</dbReference>
<dbReference type="Proteomes" id="UP001258181">
    <property type="component" value="Unassembled WGS sequence"/>
</dbReference>
<evidence type="ECO:0000256" key="2">
    <source>
        <dbReference type="ARBA" id="ARBA00017703"/>
    </source>
</evidence>
<dbReference type="InterPro" id="IPR008921">
    <property type="entry name" value="DNA_pol3_clamp-load_cplx_C"/>
</dbReference>
<dbReference type="GO" id="GO:0003887">
    <property type="term" value="F:DNA-directed DNA polymerase activity"/>
    <property type="evidence" value="ECO:0007669"/>
    <property type="project" value="UniProtKB-EC"/>
</dbReference>
<evidence type="ECO:0000256" key="5">
    <source>
        <dbReference type="ARBA" id="ARBA00022705"/>
    </source>
</evidence>
<keyword evidence="3 11" id="KW-0808">Transferase</keyword>
<dbReference type="Pfam" id="PF21694">
    <property type="entry name" value="DNA_pol3_delta_C"/>
    <property type="match status" value="1"/>
</dbReference>
<gene>
    <name evidence="11" type="ORF">J2X07_001789</name>
</gene>
<comment type="similarity">
    <text evidence="7">Belongs to the DNA polymerase HolA subunit family.</text>
</comment>
<sequence length="350" mass="39890">MKKVLTIDALKKNIKNKKISPVYLIWGTELYLAEEAIQSISSLLAPDERDFNLSIHNLDEISVQEVMEDAETMPFLGDRRIVIMKNAAFLTAAKEKGKIEHDLKVFEQYIQNPADYSILVIVVPHEKLDERKKIVKQLKSQAETIQVSQLSNETAEKWLQKEAEQAGVTITKDASELLLSRLGAKLGILSKELEKMILYVGQNGSITRETVDELVARTLEDDVFGLVDHVVHKRTEQALRSFYDLMKQNQEPIQIHALLTRQFRIINGVKELQKKGYGEKQIASALKIHPYAAKLAAQHAKQFDESFLRNYLSEFADTDYKMKTGQMDKTLLLEMEIIKLSQGYQVSSLV</sequence>
<keyword evidence="5" id="KW-0235">DNA replication</keyword>
<proteinExistence type="inferred from homology"/>
<evidence type="ECO:0000256" key="3">
    <source>
        <dbReference type="ARBA" id="ARBA00022679"/>
    </source>
</evidence>
<organism evidence="11 12">
    <name type="scientific">Fictibacillus barbaricus</name>
    <dbReference type="NCBI Taxonomy" id="182136"/>
    <lineage>
        <taxon>Bacteria</taxon>
        <taxon>Bacillati</taxon>
        <taxon>Bacillota</taxon>
        <taxon>Bacilli</taxon>
        <taxon>Bacillales</taxon>
        <taxon>Fictibacillaceae</taxon>
        <taxon>Fictibacillus</taxon>
    </lineage>
</organism>
<comment type="catalytic activity">
    <reaction evidence="8">
        <text>DNA(n) + a 2'-deoxyribonucleoside 5'-triphosphate = DNA(n+1) + diphosphate</text>
        <dbReference type="Rhea" id="RHEA:22508"/>
        <dbReference type="Rhea" id="RHEA-COMP:17339"/>
        <dbReference type="Rhea" id="RHEA-COMP:17340"/>
        <dbReference type="ChEBI" id="CHEBI:33019"/>
        <dbReference type="ChEBI" id="CHEBI:61560"/>
        <dbReference type="ChEBI" id="CHEBI:173112"/>
        <dbReference type="EC" id="2.7.7.7"/>
    </reaction>
</comment>
<dbReference type="Pfam" id="PF06144">
    <property type="entry name" value="DNA_pol3_delta"/>
    <property type="match status" value="1"/>
</dbReference>
<dbReference type="InterPro" id="IPR048466">
    <property type="entry name" value="DNA_pol3_delta-like_C"/>
</dbReference>
<dbReference type="Gene3D" id="3.40.50.300">
    <property type="entry name" value="P-loop containing nucleotide triphosphate hydrolases"/>
    <property type="match status" value="1"/>
</dbReference>
<dbReference type="PANTHER" id="PTHR34388">
    <property type="entry name" value="DNA POLYMERASE III SUBUNIT DELTA"/>
    <property type="match status" value="1"/>
</dbReference>
<dbReference type="InterPro" id="IPR010372">
    <property type="entry name" value="DNA_pol3_delta_N"/>
</dbReference>
<evidence type="ECO:0000256" key="4">
    <source>
        <dbReference type="ARBA" id="ARBA00022695"/>
    </source>
</evidence>
<dbReference type="EC" id="2.7.7.7" evidence="1"/>
<dbReference type="EMBL" id="JAVDWA010000002">
    <property type="protein sequence ID" value="MDR7072812.1"/>
    <property type="molecule type" value="Genomic_DNA"/>
</dbReference>
<dbReference type="PANTHER" id="PTHR34388:SF1">
    <property type="entry name" value="DNA POLYMERASE III SUBUNIT DELTA"/>
    <property type="match status" value="1"/>
</dbReference>
<name>A0ABU1U010_9BACL</name>
<dbReference type="RefSeq" id="WP_310258098.1">
    <property type="nucleotide sequence ID" value="NZ_JAVDWA010000002.1"/>
</dbReference>
<keyword evidence="4 11" id="KW-0548">Nucleotidyltransferase</keyword>